<keyword evidence="3" id="KW-1185">Reference proteome</keyword>
<dbReference type="AlphaFoldDB" id="A0A159Z5L8"/>
<organism evidence="2 3">
    <name type="scientific">Frigidibacter mobilis</name>
    <dbReference type="NCBI Taxonomy" id="1335048"/>
    <lineage>
        <taxon>Bacteria</taxon>
        <taxon>Pseudomonadati</taxon>
        <taxon>Pseudomonadota</taxon>
        <taxon>Alphaproteobacteria</taxon>
        <taxon>Rhodobacterales</taxon>
        <taxon>Paracoccaceae</taxon>
        <taxon>Frigidibacter</taxon>
    </lineage>
</organism>
<evidence type="ECO:0000313" key="3">
    <source>
        <dbReference type="Proteomes" id="UP000076128"/>
    </source>
</evidence>
<protein>
    <recommendedName>
        <fullName evidence="1">ABM domain-containing protein</fullName>
    </recommendedName>
</protein>
<dbReference type="Gene3D" id="3.30.70.100">
    <property type="match status" value="1"/>
</dbReference>
<reference evidence="2 3" key="1">
    <citation type="submission" date="2015-09" db="EMBL/GenBank/DDBJ databases">
        <title>Complete genome sequence of Defluviimonas alba cai42t isolated from an oilfield in Xinjiang.</title>
        <authorList>
            <person name="Geng S."/>
            <person name="Pan X."/>
            <person name="Wu X."/>
        </authorList>
    </citation>
    <scope>NUCLEOTIDE SEQUENCE [LARGE SCALE GENOMIC DNA]</scope>
    <source>
        <strain evidence="3">cai42</strain>
    </source>
</reference>
<dbReference type="InterPro" id="IPR011008">
    <property type="entry name" value="Dimeric_a/b-barrel"/>
</dbReference>
<dbReference type="InterPro" id="IPR007138">
    <property type="entry name" value="ABM_dom"/>
</dbReference>
<evidence type="ECO:0000259" key="1">
    <source>
        <dbReference type="Pfam" id="PF03992"/>
    </source>
</evidence>
<name>A0A159Z5L8_9RHOB</name>
<dbReference type="STRING" id="1335048.AKL17_2463"/>
<dbReference type="RefSeq" id="WP_207209455.1">
    <property type="nucleotide sequence ID" value="NZ_CP012661.1"/>
</dbReference>
<accession>A0A159Z5L8</accession>
<dbReference type="SUPFAM" id="SSF54909">
    <property type="entry name" value="Dimeric alpha+beta barrel"/>
    <property type="match status" value="1"/>
</dbReference>
<proteinExistence type="predicted"/>
<dbReference type="KEGG" id="daa:AKL17_2463"/>
<dbReference type="EMBL" id="CP012661">
    <property type="protein sequence ID" value="AMY69708.1"/>
    <property type="molecule type" value="Genomic_DNA"/>
</dbReference>
<evidence type="ECO:0000313" key="2">
    <source>
        <dbReference type="EMBL" id="AMY69708.1"/>
    </source>
</evidence>
<dbReference type="Proteomes" id="UP000076128">
    <property type="component" value="Chromosome"/>
</dbReference>
<feature type="domain" description="ABM" evidence="1">
    <location>
        <begin position="12"/>
        <end position="76"/>
    </location>
</feature>
<dbReference type="Pfam" id="PF03992">
    <property type="entry name" value="ABM"/>
    <property type="match status" value="1"/>
</dbReference>
<sequence length="90" mass="10208">MTVQLTGWLRCRDGAEAEIVARHLPEHLRLTREEPGCLAFEIDQTADPLVWRVAETFADAAAFDAHQARTRASDWFRATGGIQREFQRIG</sequence>
<gene>
    <name evidence="2" type="ORF">AKL17_2463</name>
</gene>